<evidence type="ECO:0000313" key="2">
    <source>
        <dbReference type="EMBL" id="DAD74803.1"/>
    </source>
</evidence>
<keyword evidence="1" id="KW-0812">Transmembrane</keyword>
<proteinExistence type="predicted"/>
<organism evidence="2">
    <name type="scientific">Siphoviridae sp. ctZPw9</name>
    <dbReference type="NCBI Taxonomy" id="2826383"/>
    <lineage>
        <taxon>Viruses</taxon>
        <taxon>Duplodnaviria</taxon>
        <taxon>Heunggongvirae</taxon>
        <taxon>Uroviricota</taxon>
        <taxon>Caudoviricetes</taxon>
    </lineage>
</organism>
<protein>
    <submittedName>
        <fullName evidence="2">Uncharacterized protein</fullName>
    </submittedName>
</protein>
<feature type="transmembrane region" description="Helical" evidence="1">
    <location>
        <begin position="7"/>
        <end position="25"/>
    </location>
</feature>
<evidence type="ECO:0000256" key="1">
    <source>
        <dbReference type="SAM" id="Phobius"/>
    </source>
</evidence>
<accession>A0A8S5LYD2</accession>
<name>A0A8S5LYD2_9CAUD</name>
<keyword evidence="1" id="KW-1133">Transmembrane helix</keyword>
<keyword evidence="1" id="KW-0472">Membrane</keyword>
<reference evidence="2" key="1">
    <citation type="journal article" date="2021" name="Proc. Natl. Acad. Sci. U.S.A.">
        <title>A Catalog of Tens of Thousands of Viruses from Human Metagenomes Reveals Hidden Associations with Chronic Diseases.</title>
        <authorList>
            <person name="Tisza M.J."/>
            <person name="Buck C.B."/>
        </authorList>
    </citation>
    <scope>NUCLEOTIDE SEQUENCE</scope>
    <source>
        <strain evidence="2">CtZPw9</strain>
    </source>
</reference>
<dbReference type="EMBL" id="BK014765">
    <property type="protein sequence ID" value="DAD74803.1"/>
    <property type="molecule type" value="Genomic_DNA"/>
</dbReference>
<sequence length="48" mass="5364">MKINEYCYNLLVGMCMLLFIGFTIAAIFGNYFAALPAILFAVILKLTL</sequence>